<evidence type="ECO:0000256" key="5">
    <source>
        <dbReference type="ARBA" id="ARBA00022989"/>
    </source>
</evidence>
<dbReference type="InterPro" id="IPR002490">
    <property type="entry name" value="V-ATPase_116kDa_su"/>
</dbReference>
<keyword evidence="4 8" id="KW-0812">Transmembrane</keyword>
<evidence type="ECO:0000256" key="7">
    <source>
        <dbReference type="ARBA" id="ARBA00023136"/>
    </source>
</evidence>
<dbReference type="Pfam" id="PF01496">
    <property type="entry name" value="V_ATPase_I"/>
    <property type="match status" value="2"/>
</dbReference>
<reference evidence="9" key="2">
    <citation type="journal article" date="2021" name="PeerJ">
        <title>Extensive microbial diversity within the chicken gut microbiome revealed by metagenomics and culture.</title>
        <authorList>
            <person name="Gilroy R."/>
            <person name="Ravi A."/>
            <person name="Getino M."/>
            <person name="Pursley I."/>
            <person name="Horton D.L."/>
            <person name="Alikhan N.F."/>
            <person name="Baker D."/>
            <person name="Gharbi K."/>
            <person name="Hall N."/>
            <person name="Watson M."/>
            <person name="Adriaenssens E.M."/>
            <person name="Foster-Nyarko E."/>
            <person name="Jarju S."/>
            <person name="Secka A."/>
            <person name="Antonio M."/>
            <person name="Oren A."/>
            <person name="Chaudhuri R.R."/>
            <person name="La Ragione R."/>
            <person name="Hildebrand F."/>
            <person name="Pallen M.J."/>
        </authorList>
    </citation>
    <scope>NUCLEOTIDE SEQUENCE</scope>
    <source>
        <strain evidence="9">7293</strain>
    </source>
</reference>
<keyword evidence="7 8" id="KW-0472">Membrane</keyword>
<feature type="transmembrane region" description="Helical" evidence="8">
    <location>
        <begin position="485"/>
        <end position="506"/>
    </location>
</feature>
<reference evidence="9" key="1">
    <citation type="submission" date="2020-10" db="EMBL/GenBank/DDBJ databases">
        <authorList>
            <person name="Gilroy R."/>
        </authorList>
    </citation>
    <scope>NUCLEOTIDE SEQUENCE</scope>
    <source>
        <strain evidence="9">7293</strain>
    </source>
</reference>
<evidence type="ECO:0000256" key="1">
    <source>
        <dbReference type="ARBA" id="ARBA00004141"/>
    </source>
</evidence>
<protein>
    <submittedName>
        <fullName evidence="9">ATPase</fullName>
    </submittedName>
</protein>
<evidence type="ECO:0000256" key="2">
    <source>
        <dbReference type="ARBA" id="ARBA00009904"/>
    </source>
</evidence>
<keyword evidence="5 8" id="KW-1133">Transmembrane helix</keyword>
<evidence type="ECO:0000256" key="6">
    <source>
        <dbReference type="ARBA" id="ARBA00023065"/>
    </source>
</evidence>
<comment type="caution">
    <text evidence="9">The sequence shown here is derived from an EMBL/GenBank/DDBJ whole genome shotgun (WGS) entry which is preliminary data.</text>
</comment>
<dbReference type="EMBL" id="JADIMT010000044">
    <property type="protein sequence ID" value="MBO8436011.1"/>
    <property type="molecule type" value="Genomic_DNA"/>
</dbReference>
<organism evidence="9 10">
    <name type="scientific">Candidatus Ornithospirochaeta stercoripullorum</name>
    <dbReference type="NCBI Taxonomy" id="2840899"/>
    <lineage>
        <taxon>Bacteria</taxon>
        <taxon>Pseudomonadati</taxon>
        <taxon>Spirochaetota</taxon>
        <taxon>Spirochaetia</taxon>
        <taxon>Spirochaetales</taxon>
        <taxon>Spirochaetaceae</taxon>
        <taxon>Spirochaetaceae incertae sedis</taxon>
        <taxon>Candidatus Ornithospirochaeta</taxon>
    </lineage>
</organism>
<sequence>MSMFTRKMKMLTAVVMESDRDSVVKALLEKGVMEFVHIGSLPDEKMAKLSAHSSSVPKAALTDMRIRVETLLKEGGISLPELDSDIIDSLPVLDMDSYRRTLDKLSLSLQSVRDKQRSINQESNALSEIIRYSAEKKDEYLDLRVGENTHGSKEDLLDRLEQVGGVFLFSEKPFISLTLRRDSQRVTEVMDKFGWTESTDSDAQKSALGTAISEAKAMTESYKTDLEKLSVDVRERIRNVASELLTIWKTVRLHELCEHVESFFSYTRNTTLFSGWVPAEYAEDITALIGKVTSGRCIIEWTEADEVPREEVPVEMSSPKILKPFERMVNNYSTPEYGSINPTPFTAIAYLCMFALMFADLGQGFILLLVGLIGSSMYKKHPEKKDGIISRYLCSLLLFLGPASMIGGLLFGSCFGFEIIPPLWFPYDAVVEGEPVQGLIQDIYDILGITIKFGIVVIYLGLILNWINLVRKKRFFELVFDKNGIVGGVMYALGIWFAWGFVASGYKTFPSAPFFAPVLIICLVMIIIKGPLDAIIKARNGEKESVGQIIISTVMDFLVEVLEIFSGLLSNTLSFMRVAGLGIAHASLMSAFYQMAAMPGNIIAEVLIMILGNVLVIVLEGLSAGIQSLRLNYYEFFTKYFTGHGVAFEPVGLRSRAKAD</sequence>
<feature type="transmembrane region" description="Helical" evidence="8">
    <location>
        <begin position="512"/>
        <end position="528"/>
    </location>
</feature>
<dbReference type="AlphaFoldDB" id="A0A9D9H4F5"/>
<dbReference type="GO" id="GO:0051117">
    <property type="term" value="F:ATPase binding"/>
    <property type="evidence" value="ECO:0007669"/>
    <property type="project" value="TreeGrafter"/>
</dbReference>
<evidence type="ECO:0000256" key="3">
    <source>
        <dbReference type="ARBA" id="ARBA00022448"/>
    </source>
</evidence>
<keyword evidence="3" id="KW-0813">Transport</keyword>
<comment type="similarity">
    <text evidence="2">Belongs to the V-ATPase 116 kDa subunit family.</text>
</comment>
<dbReference type="GO" id="GO:0007035">
    <property type="term" value="P:vacuolar acidification"/>
    <property type="evidence" value="ECO:0007669"/>
    <property type="project" value="TreeGrafter"/>
</dbReference>
<dbReference type="GO" id="GO:0016471">
    <property type="term" value="C:vacuolar proton-transporting V-type ATPase complex"/>
    <property type="evidence" value="ECO:0007669"/>
    <property type="project" value="TreeGrafter"/>
</dbReference>
<comment type="subcellular location">
    <subcellularLocation>
        <location evidence="1">Membrane</location>
        <topology evidence="1">Multi-pass membrane protein</topology>
    </subcellularLocation>
</comment>
<name>A0A9D9H4F5_9SPIO</name>
<feature type="transmembrane region" description="Helical" evidence="8">
    <location>
        <begin position="606"/>
        <end position="626"/>
    </location>
</feature>
<evidence type="ECO:0000256" key="8">
    <source>
        <dbReference type="SAM" id="Phobius"/>
    </source>
</evidence>
<dbReference type="PANTHER" id="PTHR11629">
    <property type="entry name" value="VACUOLAR PROTON ATPASES"/>
    <property type="match status" value="1"/>
</dbReference>
<dbReference type="PANTHER" id="PTHR11629:SF63">
    <property type="entry name" value="V-TYPE PROTON ATPASE SUBUNIT A"/>
    <property type="match status" value="1"/>
</dbReference>
<keyword evidence="6" id="KW-0406">Ion transport</keyword>
<feature type="transmembrane region" description="Helical" evidence="8">
    <location>
        <begin position="549"/>
        <end position="569"/>
    </location>
</feature>
<feature type="transmembrane region" description="Helical" evidence="8">
    <location>
        <begin position="443"/>
        <end position="464"/>
    </location>
</feature>
<gene>
    <name evidence="9" type="ORF">IAA97_03425</name>
</gene>
<dbReference type="Proteomes" id="UP000823615">
    <property type="component" value="Unassembled WGS sequence"/>
</dbReference>
<accession>A0A9D9H4F5</accession>
<feature type="transmembrane region" description="Helical" evidence="8">
    <location>
        <begin position="348"/>
        <end position="375"/>
    </location>
</feature>
<evidence type="ECO:0000256" key="4">
    <source>
        <dbReference type="ARBA" id="ARBA00022692"/>
    </source>
</evidence>
<proteinExistence type="inferred from homology"/>
<dbReference type="GO" id="GO:0033179">
    <property type="term" value="C:proton-transporting V-type ATPase, V0 domain"/>
    <property type="evidence" value="ECO:0007669"/>
    <property type="project" value="InterPro"/>
</dbReference>
<evidence type="ECO:0000313" key="9">
    <source>
        <dbReference type="EMBL" id="MBO8436011.1"/>
    </source>
</evidence>
<evidence type="ECO:0000313" key="10">
    <source>
        <dbReference type="Proteomes" id="UP000823615"/>
    </source>
</evidence>
<dbReference type="GO" id="GO:0046961">
    <property type="term" value="F:proton-transporting ATPase activity, rotational mechanism"/>
    <property type="evidence" value="ECO:0007669"/>
    <property type="project" value="InterPro"/>
</dbReference>
<feature type="transmembrane region" description="Helical" evidence="8">
    <location>
        <begin position="396"/>
        <end position="423"/>
    </location>
</feature>